<dbReference type="PANTHER" id="PTHR19288">
    <property type="entry name" value="4-NITROPHENYLPHOSPHATASE-RELATED"/>
    <property type="match status" value="1"/>
</dbReference>
<dbReference type="GO" id="GO:0005737">
    <property type="term" value="C:cytoplasm"/>
    <property type="evidence" value="ECO:0007669"/>
    <property type="project" value="TreeGrafter"/>
</dbReference>
<dbReference type="Proteomes" id="UP000182661">
    <property type="component" value="Unassembled WGS sequence"/>
</dbReference>
<evidence type="ECO:0000313" key="1">
    <source>
        <dbReference type="EMBL" id="OJF92371.1"/>
    </source>
</evidence>
<dbReference type="PANTHER" id="PTHR19288:SF90">
    <property type="entry name" value="OS08G0542600 PROTEIN"/>
    <property type="match status" value="1"/>
</dbReference>
<reference evidence="1 2" key="1">
    <citation type="submission" date="2016-02" db="EMBL/GenBank/DDBJ databases">
        <title>Genome sequencing of a beta-galactosidase producing bacteria Rhizobium sp. 59.</title>
        <authorList>
            <person name="Wang D."/>
            <person name="Kot W."/>
            <person name="Qin Y."/>
            <person name="Hansen L."/>
            <person name="Naqvi K."/>
            <person name="Rensing C."/>
        </authorList>
    </citation>
    <scope>NUCLEOTIDE SEQUENCE [LARGE SCALE GENOMIC DNA]</scope>
    <source>
        <strain evidence="1 2">59</strain>
    </source>
</reference>
<dbReference type="AlphaFoldDB" id="A0A657LNL4"/>
<proteinExistence type="predicted"/>
<evidence type="ECO:0000313" key="2">
    <source>
        <dbReference type="Proteomes" id="UP000182661"/>
    </source>
</evidence>
<keyword evidence="1" id="KW-0378">Hydrolase</keyword>
<dbReference type="GO" id="GO:0016791">
    <property type="term" value="F:phosphatase activity"/>
    <property type="evidence" value="ECO:0007669"/>
    <property type="project" value="TreeGrafter"/>
</dbReference>
<organism evidence="1 2">
    <name type="scientific">Pararhizobium antarcticum</name>
    <dbReference type="NCBI Taxonomy" id="1798805"/>
    <lineage>
        <taxon>Bacteria</taxon>
        <taxon>Pseudomonadati</taxon>
        <taxon>Pseudomonadota</taxon>
        <taxon>Alphaproteobacteria</taxon>
        <taxon>Hyphomicrobiales</taxon>
        <taxon>Rhizobiaceae</taxon>
        <taxon>Rhizobium/Agrobacterium group</taxon>
        <taxon>Pararhizobium</taxon>
    </lineage>
</organism>
<dbReference type="NCBIfam" id="TIGR01459">
    <property type="entry name" value="HAD-SF-IIA-hyp4"/>
    <property type="match status" value="1"/>
</dbReference>
<dbReference type="InterPro" id="IPR006356">
    <property type="entry name" value="HAD-SF_hydro_IIA_hyp3"/>
</dbReference>
<dbReference type="RefSeq" id="WP_071835045.1">
    <property type="nucleotide sequence ID" value="NZ_LSRP01000118.1"/>
</dbReference>
<dbReference type="InterPro" id="IPR023214">
    <property type="entry name" value="HAD_sf"/>
</dbReference>
<protein>
    <submittedName>
        <fullName evidence="1">HAD family hydrolase</fullName>
    </submittedName>
</protein>
<dbReference type="Pfam" id="PF13344">
    <property type="entry name" value="Hydrolase_6"/>
    <property type="match status" value="1"/>
</dbReference>
<comment type="caution">
    <text evidence="1">The sequence shown here is derived from an EMBL/GenBank/DDBJ whole genome shotgun (WGS) entry which is preliminary data.</text>
</comment>
<dbReference type="SUPFAM" id="SSF56784">
    <property type="entry name" value="HAD-like"/>
    <property type="match status" value="1"/>
</dbReference>
<keyword evidence="2" id="KW-1185">Reference proteome</keyword>
<dbReference type="Pfam" id="PF13242">
    <property type="entry name" value="Hydrolase_like"/>
    <property type="match status" value="1"/>
</dbReference>
<name>A0A657LNL4_9HYPH</name>
<dbReference type="EMBL" id="LSRP01000118">
    <property type="protein sequence ID" value="OJF92371.1"/>
    <property type="molecule type" value="Genomic_DNA"/>
</dbReference>
<dbReference type="OrthoDB" id="9791073at2"/>
<dbReference type="InterPro" id="IPR006357">
    <property type="entry name" value="HAD-SF_hydro_IIA"/>
</dbReference>
<accession>A0A657LNL4</accession>
<gene>
    <name evidence="1" type="ORF">AX760_06550</name>
</gene>
<dbReference type="InterPro" id="IPR036412">
    <property type="entry name" value="HAD-like_sf"/>
</dbReference>
<dbReference type="Gene3D" id="3.40.50.1000">
    <property type="entry name" value="HAD superfamily/HAD-like"/>
    <property type="match status" value="2"/>
</dbReference>
<sequence length="286" mass="30691">MKAVSPSLLSGVGDLADRFDAFLIDQFGVLRDGKGPYPGAADTLQRLKQAGKTIVILSNSGKRSAENDTRLAALGFDPKSWDWFLTSGEVAWRLLAFENAGEGEGDGRPRRCLLISRDGDTSPLDDLDIERTERGEDADFVLLAASEGDRHPLAHYEALLSPAARRNVPCLCTNPDKIMLTKDGTAFGAGRIAELYEELGGPVRWIGKPFPDIYAAARDFLDPIGAGRICCIGDSIEHDIAGAAGAGFGSVLVTTGILETASDAERQALFVAHGAIPDFIMPKFLW</sequence>
<dbReference type="CDD" id="cd07525">
    <property type="entry name" value="HAD_like"/>
    <property type="match status" value="1"/>
</dbReference>